<protein>
    <submittedName>
        <fullName evidence="3">Uncharacterized protein</fullName>
    </submittedName>
</protein>
<dbReference type="EMBL" id="JAACLJ010000001">
    <property type="protein sequence ID" value="KAF4594420.1"/>
    <property type="molecule type" value="Genomic_DNA"/>
</dbReference>
<keyword evidence="4" id="KW-1185">Reference proteome</keyword>
<accession>A0A8H4VG19</accession>
<feature type="chain" id="PRO_5034678855" evidence="2">
    <location>
        <begin position="23"/>
        <end position="180"/>
    </location>
</feature>
<reference evidence="3 4" key="1">
    <citation type="journal article" date="2020" name="G3 (Bethesda)">
        <title>Genetic Underpinnings of Host Manipulation by Ophiocordyceps as Revealed by Comparative Transcriptomics.</title>
        <authorList>
            <person name="Will I."/>
            <person name="Das B."/>
            <person name="Trinh T."/>
            <person name="Brachmann A."/>
            <person name="Ohm R.A."/>
            <person name="de Bekker C."/>
        </authorList>
    </citation>
    <scope>NUCLEOTIDE SEQUENCE [LARGE SCALE GENOMIC DNA]</scope>
    <source>
        <strain evidence="3 4">EC05</strain>
    </source>
</reference>
<dbReference type="OrthoDB" id="10598195at2759"/>
<dbReference type="Proteomes" id="UP000562929">
    <property type="component" value="Unassembled WGS sequence"/>
</dbReference>
<organism evidence="3 4">
    <name type="scientific">Ophiocordyceps camponoti-floridani</name>
    <dbReference type="NCBI Taxonomy" id="2030778"/>
    <lineage>
        <taxon>Eukaryota</taxon>
        <taxon>Fungi</taxon>
        <taxon>Dikarya</taxon>
        <taxon>Ascomycota</taxon>
        <taxon>Pezizomycotina</taxon>
        <taxon>Sordariomycetes</taxon>
        <taxon>Hypocreomycetidae</taxon>
        <taxon>Hypocreales</taxon>
        <taxon>Ophiocordycipitaceae</taxon>
        <taxon>Ophiocordyceps</taxon>
    </lineage>
</organism>
<gene>
    <name evidence="3" type="ORF">GQ602_000033</name>
</gene>
<evidence type="ECO:0000313" key="3">
    <source>
        <dbReference type="EMBL" id="KAF4594420.1"/>
    </source>
</evidence>
<evidence type="ECO:0000256" key="1">
    <source>
        <dbReference type="SAM" id="MobiDB-lite"/>
    </source>
</evidence>
<feature type="region of interest" description="Disordered" evidence="1">
    <location>
        <begin position="63"/>
        <end position="123"/>
    </location>
</feature>
<dbReference type="AlphaFoldDB" id="A0A8H4VG19"/>
<evidence type="ECO:0000313" key="4">
    <source>
        <dbReference type="Proteomes" id="UP000562929"/>
    </source>
</evidence>
<keyword evidence="2" id="KW-0732">Signal</keyword>
<sequence>MKSILISVALMATAALATPIRAKPIFKAPGHGLGSEASGGNGSGAVPKRVKFATDLAVSSDLREHRGRYSGPVKSSSTSAAPTTPLPKLSTKMTSQSLAELPGSAPTTTRMKQRGGFSYPSQKTSFTPLTGWETSSHQRLLRAQAGLRALATGQAYRRPGYGSQGWGPWAAASGMGRRPW</sequence>
<comment type="caution">
    <text evidence="3">The sequence shown here is derived from an EMBL/GenBank/DDBJ whole genome shotgun (WGS) entry which is preliminary data.</text>
</comment>
<feature type="compositionally biased region" description="Low complexity" evidence="1">
    <location>
        <begin position="74"/>
        <end position="89"/>
    </location>
</feature>
<feature type="signal peptide" evidence="2">
    <location>
        <begin position="1"/>
        <end position="22"/>
    </location>
</feature>
<proteinExistence type="predicted"/>
<evidence type="ECO:0000256" key="2">
    <source>
        <dbReference type="SAM" id="SignalP"/>
    </source>
</evidence>
<name>A0A8H4VG19_9HYPO</name>